<dbReference type="InParanoid" id="L9KAR5"/>
<dbReference type="EMBL" id="KB320903">
    <property type="protein sequence ID" value="ELW58472.1"/>
    <property type="molecule type" value="Genomic_DNA"/>
</dbReference>
<proteinExistence type="predicted"/>
<feature type="region of interest" description="Disordered" evidence="1">
    <location>
        <begin position="82"/>
        <end position="141"/>
    </location>
</feature>
<dbReference type="AlphaFoldDB" id="L9KAR5"/>
<accession>L9KAR5</accession>
<reference evidence="3" key="1">
    <citation type="submission" date="2012-07" db="EMBL/GenBank/DDBJ databases">
        <title>Genome of the Chinese tree shrew, a rising model animal genetically related to primates.</title>
        <authorList>
            <person name="Zhang G."/>
            <person name="Fan Y."/>
            <person name="Yao Y."/>
            <person name="Huang Z."/>
        </authorList>
    </citation>
    <scope>NUCLEOTIDE SEQUENCE [LARGE SCALE GENOMIC DNA]</scope>
</reference>
<evidence type="ECO:0000256" key="1">
    <source>
        <dbReference type="SAM" id="MobiDB-lite"/>
    </source>
</evidence>
<organism evidence="2 3">
    <name type="scientific">Tupaia chinensis</name>
    <name type="common">Chinese tree shrew</name>
    <name type="synonym">Tupaia belangeri chinensis</name>
    <dbReference type="NCBI Taxonomy" id="246437"/>
    <lineage>
        <taxon>Eukaryota</taxon>
        <taxon>Metazoa</taxon>
        <taxon>Chordata</taxon>
        <taxon>Craniata</taxon>
        <taxon>Vertebrata</taxon>
        <taxon>Euteleostomi</taxon>
        <taxon>Mammalia</taxon>
        <taxon>Eutheria</taxon>
        <taxon>Euarchontoglires</taxon>
        <taxon>Scandentia</taxon>
        <taxon>Tupaiidae</taxon>
        <taxon>Tupaia</taxon>
    </lineage>
</organism>
<dbReference type="Proteomes" id="UP000011518">
    <property type="component" value="Unassembled WGS sequence"/>
</dbReference>
<name>L9KAR5_TUPCH</name>
<keyword evidence="3" id="KW-1185">Reference proteome</keyword>
<reference evidence="3" key="2">
    <citation type="journal article" date="2013" name="Nat. Commun.">
        <title>Genome of the Chinese tree shrew.</title>
        <authorList>
            <person name="Fan Y."/>
            <person name="Huang Z.Y."/>
            <person name="Cao C.C."/>
            <person name="Chen C.S."/>
            <person name="Chen Y.X."/>
            <person name="Fan D.D."/>
            <person name="He J."/>
            <person name="Hou H.L."/>
            <person name="Hu L."/>
            <person name="Hu X.T."/>
            <person name="Jiang X.T."/>
            <person name="Lai R."/>
            <person name="Lang Y.S."/>
            <person name="Liang B."/>
            <person name="Liao S.G."/>
            <person name="Mu D."/>
            <person name="Ma Y.Y."/>
            <person name="Niu Y.Y."/>
            <person name="Sun X.Q."/>
            <person name="Xia J.Q."/>
            <person name="Xiao J."/>
            <person name="Xiong Z.Q."/>
            <person name="Xu L."/>
            <person name="Yang L."/>
            <person name="Zhang Y."/>
            <person name="Zhao W."/>
            <person name="Zhao X.D."/>
            <person name="Zheng Y.T."/>
            <person name="Zhou J.M."/>
            <person name="Zhu Y.B."/>
            <person name="Zhang G.J."/>
            <person name="Wang J."/>
            <person name="Yao Y.G."/>
        </authorList>
    </citation>
    <scope>NUCLEOTIDE SEQUENCE [LARGE SCALE GENOMIC DNA]</scope>
</reference>
<sequence length="258" mass="27734">MTSVGKAGRGVLEHFQLGRTTQQLGWVLKDAEEFKRQHTSAKKRRRQACEALDCALTFPPHKRGPSTPEPVGRLHGFSEKHWAWRNPPPRTAGSLLSGCTPSTPHPREAGPSESPPHAVGAPQVTQPSTLPPPPPVAASSRVTRVTSEVASSPETLVLVPSVLASVLVWILYDFVPFLAGRAGPGAPSCSQQSSLEPFLGALFCYKPSCLFWTLSLRRKFALLDSSVNGARAWIGAVTNGDPAMGITSHLHLHTLHIA</sequence>
<gene>
    <name evidence="2" type="ORF">TREES_T100013366</name>
</gene>
<protein>
    <submittedName>
        <fullName evidence="2">Uncharacterized protein</fullName>
    </submittedName>
</protein>
<evidence type="ECO:0000313" key="3">
    <source>
        <dbReference type="Proteomes" id="UP000011518"/>
    </source>
</evidence>
<evidence type="ECO:0000313" key="2">
    <source>
        <dbReference type="EMBL" id="ELW58472.1"/>
    </source>
</evidence>